<organism evidence="1 2">
    <name type="scientific">Nonomuraea wenchangensis</name>
    <dbReference type="NCBI Taxonomy" id="568860"/>
    <lineage>
        <taxon>Bacteria</taxon>
        <taxon>Bacillati</taxon>
        <taxon>Actinomycetota</taxon>
        <taxon>Actinomycetes</taxon>
        <taxon>Streptosporangiales</taxon>
        <taxon>Streptosporangiaceae</taxon>
        <taxon>Nonomuraea</taxon>
    </lineage>
</organism>
<dbReference type="RefSeq" id="WP_091093983.1">
    <property type="nucleotide sequence ID" value="NZ_FOHX01000027.1"/>
</dbReference>
<dbReference type="OrthoDB" id="359066at2"/>
<dbReference type="STRING" id="568860.SAMN05421811_1276"/>
<dbReference type="Gene3D" id="2.30.130.30">
    <property type="entry name" value="Hypothetical protein"/>
    <property type="match status" value="1"/>
</dbReference>
<dbReference type="AlphaFoldDB" id="A0A1I0LTI2"/>
<evidence type="ECO:0000313" key="1">
    <source>
        <dbReference type="EMBL" id="SEU46341.1"/>
    </source>
</evidence>
<reference evidence="1 2" key="1">
    <citation type="submission" date="2016-10" db="EMBL/GenBank/DDBJ databases">
        <authorList>
            <person name="de Groot N.N."/>
        </authorList>
    </citation>
    <scope>NUCLEOTIDE SEQUENCE [LARGE SCALE GENOMIC DNA]</scope>
    <source>
        <strain evidence="1 2">CGMCC 4.5598</strain>
    </source>
</reference>
<evidence type="ECO:0000313" key="2">
    <source>
        <dbReference type="Proteomes" id="UP000199361"/>
    </source>
</evidence>
<gene>
    <name evidence="1" type="ORF">SAMN05421811_1276</name>
</gene>
<sequence length="141" mass="15841">MLKAVTIWQPWSWAVAADLKPVENRTRATRHRGEIAIHAGKHWDEIGACDWRVMEAARSEMPLTADDPRFVFGAIIAVAELVDVTRDGPAPWAEPGQVHWLLAGVRPLADPVPCRGWQNVWDVPPDVEVVVRAQLDRKVRT</sequence>
<name>A0A1I0LTI2_9ACTN</name>
<proteinExistence type="predicted"/>
<dbReference type="SUPFAM" id="SSF88697">
    <property type="entry name" value="PUA domain-like"/>
    <property type="match status" value="1"/>
</dbReference>
<evidence type="ECO:0008006" key="3">
    <source>
        <dbReference type="Google" id="ProtNLM"/>
    </source>
</evidence>
<dbReference type="InterPro" id="IPR015947">
    <property type="entry name" value="PUA-like_sf"/>
</dbReference>
<dbReference type="Proteomes" id="UP000199361">
    <property type="component" value="Unassembled WGS sequence"/>
</dbReference>
<dbReference type="EMBL" id="FOHX01000027">
    <property type="protein sequence ID" value="SEU46341.1"/>
    <property type="molecule type" value="Genomic_DNA"/>
</dbReference>
<accession>A0A1I0LTI2</accession>
<keyword evidence="2" id="KW-1185">Reference proteome</keyword>
<protein>
    <recommendedName>
        <fullName evidence="3">ASCH domain-containing protein</fullName>
    </recommendedName>
</protein>